<accession>A0A425Y2Q6</accession>
<dbReference type="NCBIfam" id="NF003107">
    <property type="entry name" value="PRK04028.1"/>
    <property type="match status" value="1"/>
</dbReference>
<keyword evidence="4" id="KW-0648">Protein biosynthesis</keyword>
<evidence type="ECO:0000313" key="6">
    <source>
        <dbReference type="EMBL" id="RRG22151.1"/>
    </source>
</evidence>
<dbReference type="GO" id="GO:0070681">
    <property type="term" value="P:glutaminyl-tRNAGln biosynthesis via transamidation"/>
    <property type="evidence" value="ECO:0007669"/>
    <property type="project" value="TreeGrafter"/>
</dbReference>
<dbReference type="Pfam" id="PF02934">
    <property type="entry name" value="GatB_N"/>
    <property type="match status" value="1"/>
</dbReference>
<dbReference type="InterPro" id="IPR004414">
    <property type="entry name" value="GatE"/>
</dbReference>
<evidence type="ECO:0000256" key="4">
    <source>
        <dbReference type="ARBA" id="ARBA00022917"/>
    </source>
</evidence>
<keyword evidence="1" id="KW-0436">Ligase</keyword>
<dbReference type="RefSeq" id="WP_125030382.1">
    <property type="nucleotide sequence ID" value="NZ_JAPXVP010000006.1"/>
</dbReference>
<dbReference type="GO" id="GO:0004812">
    <property type="term" value="F:aminoacyl-tRNA ligase activity"/>
    <property type="evidence" value="ECO:0007669"/>
    <property type="project" value="InterPro"/>
</dbReference>
<dbReference type="EMBL" id="QQWG01000006">
    <property type="protein sequence ID" value="RRG22151.1"/>
    <property type="molecule type" value="Genomic_DNA"/>
</dbReference>
<reference evidence="6 7" key="1">
    <citation type="submission" date="2018-07" db="EMBL/GenBank/DDBJ databases">
        <title>Draft genome sequence of Ancylomarina sp. M1P.</title>
        <authorList>
            <person name="Yadav S."/>
            <person name="Villanueva L."/>
            <person name="Damste J.S.S."/>
        </authorList>
    </citation>
    <scope>NUCLEOTIDE SEQUENCE [LARGE SCALE GENOMIC DNA]</scope>
    <source>
        <strain evidence="6 7">M1P</strain>
    </source>
</reference>
<sequence>MPKFNPVKNYQNTRKTIGYVTRKEATEKDYKRIGFMSGLEVHQQLKTEKKLFCHCPAGVLHNHNDFDAEIIRHMRPTLSELGEYDGTALMEFKTRKEITYRLNNNSACTYEIDDTPPFIINKEALEYALEISLLSNLNIVGEVHITRKQYLDGSIPAGFQRTAILGVEGHIQLKNKKVRLIQLSIEEDSCREISDIGHNRVYKTDRLGMPLIETVTYPECYTPDELREAAEYIRFLNRSTGKVRTGMGAGREDVNVSCKGGTRIEIKGVAHNKWIPELSHNEAFRQWALLHVQKRLKDQVKNPEAWKIKSQKIDPTQLKLENKLMTTIDFSEKEVYAVNLEGFQGILSHFTQPGQCFANEITDRLKVVACIEKPNMIHSEEIDGSSIEADFNQIKELLKADDKDAQMIFWGPKDDIPTALETIEERCTMAFDTIPEETRKSFKDGTTIFERVLPGADRMYPDTDSAPIPLPNDYIEGLNKNLPIDISKRYEQLRNWGIPTDADHYILRNNLVPVIEKIEKLKIPAKFVGTFFAHNLKYAEGKYKKHDEFKYNRIVKMFEYIQENKLHYAISKLMLPVLLEHPNMDFSSILTSINFKKRNIEELLAPVNYLIEKFRETNGQTDKKKTVDWIMGQLHKQATGNLALSELKTKIEKAIK</sequence>
<evidence type="ECO:0000256" key="2">
    <source>
        <dbReference type="ARBA" id="ARBA00022741"/>
    </source>
</evidence>
<dbReference type="GO" id="GO:0005737">
    <property type="term" value="C:cytoplasm"/>
    <property type="evidence" value="ECO:0007669"/>
    <property type="project" value="InterPro"/>
</dbReference>
<dbReference type="SUPFAM" id="SSF55931">
    <property type="entry name" value="Glutamine synthetase/guanido kinase"/>
    <property type="match status" value="1"/>
</dbReference>
<dbReference type="GO" id="GO:0006412">
    <property type="term" value="P:translation"/>
    <property type="evidence" value="ECO:0007669"/>
    <property type="project" value="UniProtKB-KW"/>
</dbReference>
<dbReference type="InterPro" id="IPR014746">
    <property type="entry name" value="Gln_synth/guanido_kin_cat_dom"/>
</dbReference>
<proteinExistence type="predicted"/>
<dbReference type="Proteomes" id="UP000285794">
    <property type="component" value="Unassembled WGS sequence"/>
</dbReference>
<dbReference type="GO" id="GO:0050567">
    <property type="term" value="F:glutaminyl-tRNA synthase (glutamine-hydrolyzing) activity"/>
    <property type="evidence" value="ECO:0007669"/>
    <property type="project" value="TreeGrafter"/>
</dbReference>
<evidence type="ECO:0000259" key="5">
    <source>
        <dbReference type="Pfam" id="PF02934"/>
    </source>
</evidence>
<dbReference type="AlphaFoldDB" id="A0A425Y2Q6"/>
<evidence type="ECO:0000313" key="7">
    <source>
        <dbReference type="Proteomes" id="UP000285794"/>
    </source>
</evidence>
<evidence type="ECO:0000256" key="3">
    <source>
        <dbReference type="ARBA" id="ARBA00022840"/>
    </source>
</evidence>
<feature type="domain" description="Aspartyl/Glutamyl-tRNA(Gln) amidotransferase subunit B/E catalytic" evidence="5">
    <location>
        <begin position="37"/>
        <end position="476"/>
    </location>
</feature>
<evidence type="ECO:0000256" key="1">
    <source>
        <dbReference type="ARBA" id="ARBA00022598"/>
    </source>
</evidence>
<dbReference type="PANTHER" id="PTHR11659:SF2">
    <property type="entry name" value="GLUTAMYL-TRNA(GLN) AMIDOTRANSFERASE SUBUNIT E"/>
    <property type="match status" value="1"/>
</dbReference>
<dbReference type="GO" id="GO:0005524">
    <property type="term" value="F:ATP binding"/>
    <property type="evidence" value="ECO:0007669"/>
    <property type="project" value="UniProtKB-KW"/>
</dbReference>
<dbReference type="InterPro" id="IPR004115">
    <property type="entry name" value="GAD-like_sf"/>
</dbReference>
<name>A0A425Y2Q6_9BACT</name>
<dbReference type="GO" id="GO:0016740">
    <property type="term" value="F:transferase activity"/>
    <property type="evidence" value="ECO:0007669"/>
    <property type="project" value="UniProtKB-KW"/>
</dbReference>
<keyword evidence="2" id="KW-0547">Nucleotide-binding</keyword>
<dbReference type="OrthoDB" id="9804078at2"/>
<dbReference type="NCBIfam" id="TIGR00134">
    <property type="entry name" value="gatE_arch"/>
    <property type="match status" value="1"/>
</dbReference>
<keyword evidence="7" id="KW-1185">Reference proteome</keyword>
<dbReference type="Gene3D" id="3.30.1360.30">
    <property type="entry name" value="GAD-like domain"/>
    <property type="match status" value="1"/>
</dbReference>
<organism evidence="6 7">
    <name type="scientific">Ancylomarina euxinus</name>
    <dbReference type="NCBI Taxonomy" id="2283627"/>
    <lineage>
        <taxon>Bacteria</taxon>
        <taxon>Pseudomonadati</taxon>
        <taxon>Bacteroidota</taxon>
        <taxon>Bacteroidia</taxon>
        <taxon>Marinilabiliales</taxon>
        <taxon>Marinifilaceae</taxon>
        <taxon>Ancylomarina</taxon>
    </lineage>
</organism>
<dbReference type="SUPFAM" id="SSF55261">
    <property type="entry name" value="GAD domain-like"/>
    <property type="match status" value="1"/>
</dbReference>
<keyword evidence="6" id="KW-0808">Transferase</keyword>
<gene>
    <name evidence="6" type="ORF">DWB61_08060</name>
</gene>
<keyword evidence="3" id="KW-0067">ATP-binding</keyword>
<dbReference type="InterPro" id="IPR017959">
    <property type="entry name" value="Asn/Gln-tRNA_amidoTrfase_suB/E"/>
</dbReference>
<dbReference type="PANTHER" id="PTHR11659">
    <property type="entry name" value="GLUTAMYL-TRNA GLN AMIDOTRANSFERASE SUBUNIT B MITOCHONDRIAL AND PROKARYOTIC PET112-RELATED"/>
    <property type="match status" value="1"/>
</dbReference>
<protein>
    <submittedName>
        <fullName evidence="6">Glu-tRNA(Gln) amidotransferase GatDE subunit E</fullName>
    </submittedName>
</protein>
<comment type="caution">
    <text evidence="6">The sequence shown here is derived from an EMBL/GenBank/DDBJ whole genome shotgun (WGS) entry which is preliminary data.</text>
</comment>
<dbReference type="InterPro" id="IPR006075">
    <property type="entry name" value="Asn/Gln-tRNA_Trfase_suB/E_cat"/>
</dbReference>